<dbReference type="OrthoDB" id="8892477at2759"/>
<protein>
    <recommendedName>
        <fullName evidence="1">Gypsy retrotransposon integrase-like protein 1</fullName>
    </recommendedName>
</protein>
<evidence type="ECO:0000313" key="4">
    <source>
        <dbReference type="Proteomes" id="UP001152622"/>
    </source>
</evidence>
<dbReference type="InterPro" id="IPR012337">
    <property type="entry name" value="RNaseH-like_sf"/>
</dbReference>
<evidence type="ECO:0000259" key="2">
    <source>
        <dbReference type="PROSITE" id="PS50994"/>
    </source>
</evidence>
<proteinExistence type="predicted"/>
<dbReference type="Gene3D" id="3.30.420.10">
    <property type="entry name" value="Ribonuclease H-like superfamily/Ribonuclease H"/>
    <property type="match status" value="1"/>
</dbReference>
<keyword evidence="4" id="KW-1185">Reference proteome</keyword>
<sequence length="282" mass="31460">MGQLRAPRWAGVQKVASSRMREPPPAAPGALCPHVLQIVHGSLGAGHYGNAQTLHCLRGRFYWPGCRRDVELHVYCCDSCTAQRGLTQCSHAPLQQYLVGAPMERVGVDILEPFPVTDSGNRYFTWPEAYAVPDQSANTTAERLVEEMFARFGAPAKLHSDQGRNFEAQVFGEVCRRLGVVHDYTRRAQANSGVRQKRAYDTRCWGQAFLPGDKIWVYCPERKKGVSPKLRSHWQGPGEVVAQLSEVVYRVRMPGWSRVVVLHRDRLSPYRPLAPPAAGEGG</sequence>
<name>A0A9Q1IAW0_SYNKA</name>
<dbReference type="Pfam" id="PF22938">
    <property type="entry name" value="Integrase_p58_C"/>
    <property type="match status" value="1"/>
</dbReference>
<dbReference type="PROSITE" id="PS50994">
    <property type="entry name" value="INTEGRASE"/>
    <property type="match status" value="1"/>
</dbReference>
<reference evidence="3" key="1">
    <citation type="journal article" date="2023" name="Science">
        <title>Genome structures resolve the early diversification of teleost fishes.</title>
        <authorList>
            <person name="Parey E."/>
            <person name="Louis A."/>
            <person name="Montfort J."/>
            <person name="Bouchez O."/>
            <person name="Roques C."/>
            <person name="Iampietro C."/>
            <person name="Lluch J."/>
            <person name="Castinel A."/>
            <person name="Donnadieu C."/>
            <person name="Desvignes T."/>
            <person name="Floi Bucao C."/>
            <person name="Jouanno E."/>
            <person name="Wen M."/>
            <person name="Mejri S."/>
            <person name="Dirks R."/>
            <person name="Jansen H."/>
            <person name="Henkel C."/>
            <person name="Chen W.J."/>
            <person name="Zahm M."/>
            <person name="Cabau C."/>
            <person name="Klopp C."/>
            <person name="Thompson A.W."/>
            <person name="Robinson-Rechavi M."/>
            <person name="Braasch I."/>
            <person name="Lecointre G."/>
            <person name="Bobe J."/>
            <person name="Postlethwait J.H."/>
            <person name="Berthelot C."/>
            <person name="Roest Crollius H."/>
            <person name="Guiguen Y."/>
        </authorList>
    </citation>
    <scope>NUCLEOTIDE SEQUENCE</scope>
    <source>
        <strain evidence="3">WJC10195</strain>
    </source>
</reference>
<dbReference type="PANTHER" id="PTHR37984:SF15">
    <property type="entry name" value="INTEGRASE CATALYTIC DOMAIN-CONTAINING PROTEIN"/>
    <property type="match status" value="1"/>
</dbReference>
<gene>
    <name evidence="3" type="ORF">SKAU_G00418050</name>
</gene>
<dbReference type="InterPro" id="IPR050951">
    <property type="entry name" value="Retrovirus_Pol_polyprotein"/>
</dbReference>
<dbReference type="Pfam" id="PF17921">
    <property type="entry name" value="Integrase_H2C2"/>
    <property type="match status" value="1"/>
</dbReference>
<dbReference type="Gene3D" id="1.10.340.70">
    <property type="match status" value="1"/>
</dbReference>
<dbReference type="InterPro" id="IPR041588">
    <property type="entry name" value="Integrase_H2C2"/>
</dbReference>
<dbReference type="AlphaFoldDB" id="A0A9Q1IAW0"/>
<dbReference type="InterPro" id="IPR036397">
    <property type="entry name" value="RNaseH_sf"/>
</dbReference>
<comment type="caution">
    <text evidence="3">The sequence shown here is derived from an EMBL/GenBank/DDBJ whole genome shotgun (WGS) entry which is preliminary data.</text>
</comment>
<dbReference type="InterPro" id="IPR054465">
    <property type="entry name" value="Integrase_p58-like_C"/>
</dbReference>
<evidence type="ECO:0000256" key="1">
    <source>
        <dbReference type="ARBA" id="ARBA00039658"/>
    </source>
</evidence>
<dbReference type="GO" id="GO:0015074">
    <property type="term" value="P:DNA integration"/>
    <property type="evidence" value="ECO:0007669"/>
    <property type="project" value="InterPro"/>
</dbReference>
<dbReference type="GO" id="GO:0003676">
    <property type="term" value="F:nucleic acid binding"/>
    <property type="evidence" value="ECO:0007669"/>
    <property type="project" value="InterPro"/>
</dbReference>
<dbReference type="Pfam" id="PF00665">
    <property type="entry name" value="rve"/>
    <property type="match status" value="1"/>
</dbReference>
<dbReference type="SUPFAM" id="SSF53098">
    <property type="entry name" value="Ribonuclease H-like"/>
    <property type="match status" value="1"/>
</dbReference>
<feature type="domain" description="Integrase catalytic" evidence="2">
    <location>
        <begin position="89"/>
        <end position="196"/>
    </location>
</feature>
<dbReference type="PANTHER" id="PTHR37984">
    <property type="entry name" value="PROTEIN CBG26694"/>
    <property type="match status" value="1"/>
</dbReference>
<dbReference type="Proteomes" id="UP001152622">
    <property type="component" value="Chromosome 24"/>
</dbReference>
<dbReference type="EMBL" id="JAINUF010000024">
    <property type="protein sequence ID" value="KAJ8332909.1"/>
    <property type="molecule type" value="Genomic_DNA"/>
</dbReference>
<evidence type="ECO:0000313" key="3">
    <source>
        <dbReference type="EMBL" id="KAJ8332909.1"/>
    </source>
</evidence>
<organism evidence="3 4">
    <name type="scientific">Synaphobranchus kaupii</name>
    <name type="common">Kaup's arrowtooth eel</name>
    <dbReference type="NCBI Taxonomy" id="118154"/>
    <lineage>
        <taxon>Eukaryota</taxon>
        <taxon>Metazoa</taxon>
        <taxon>Chordata</taxon>
        <taxon>Craniata</taxon>
        <taxon>Vertebrata</taxon>
        <taxon>Euteleostomi</taxon>
        <taxon>Actinopterygii</taxon>
        <taxon>Neopterygii</taxon>
        <taxon>Teleostei</taxon>
        <taxon>Anguilliformes</taxon>
        <taxon>Synaphobranchidae</taxon>
        <taxon>Synaphobranchus</taxon>
    </lineage>
</organism>
<accession>A0A9Q1IAW0</accession>
<dbReference type="InterPro" id="IPR001584">
    <property type="entry name" value="Integrase_cat-core"/>
</dbReference>